<comment type="caution">
    <text evidence="2">The sequence shown here is derived from an EMBL/GenBank/DDBJ whole genome shotgun (WGS) entry which is preliminary data.</text>
</comment>
<dbReference type="InterPro" id="IPR016040">
    <property type="entry name" value="NAD(P)-bd_dom"/>
</dbReference>
<accession>A0ABS3QBD4</accession>
<feature type="domain" description="NAD(P)-binding" evidence="1">
    <location>
        <begin position="9"/>
        <end position="183"/>
    </location>
</feature>
<keyword evidence="3" id="KW-1185">Reference proteome</keyword>
<name>A0ABS3QBD4_9BACT</name>
<dbReference type="Gene3D" id="3.40.50.720">
    <property type="entry name" value="NAD(P)-binding Rossmann-like Domain"/>
    <property type="match status" value="1"/>
</dbReference>
<dbReference type="EMBL" id="JAGETZ010000002">
    <property type="protein sequence ID" value="MBO2008562.1"/>
    <property type="molecule type" value="Genomic_DNA"/>
</dbReference>
<reference evidence="2 3" key="1">
    <citation type="submission" date="2021-03" db="EMBL/GenBank/DDBJ databases">
        <authorList>
            <person name="Kim M.K."/>
        </authorList>
    </citation>
    <scope>NUCLEOTIDE SEQUENCE [LARGE SCALE GENOMIC DNA]</scope>
    <source>
        <strain evidence="2 3">BT442</strain>
    </source>
</reference>
<evidence type="ECO:0000313" key="2">
    <source>
        <dbReference type="EMBL" id="MBO2008562.1"/>
    </source>
</evidence>
<dbReference type="InterPro" id="IPR036291">
    <property type="entry name" value="NAD(P)-bd_dom_sf"/>
</dbReference>
<dbReference type="PANTHER" id="PTHR47129:SF1">
    <property type="entry name" value="NMRA-LIKE DOMAIN-CONTAINING PROTEIN"/>
    <property type="match status" value="1"/>
</dbReference>
<dbReference type="PANTHER" id="PTHR47129">
    <property type="entry name" value="QUINONE OXIDOREDUCTASE 2"/>
    <property type="match status" value="1"/>
</dbReference>
<sequence>MSPTILITGAAGHVGRQVAALLAQQGHSLRLMGRQPERIAPLATATAVHGDYANPASLDAAFAGVQTAFVVSGYAEPGERAKLHRNAFEAAARAGVGHVVYLSFQGASPDSRFPMSRDHYQSEQYLQATGVPYTAVRDNLYLDLLPEMFDAQGIVRGPAAEGTTAFVARDDAARVAATLLASPPSGSGRLDVTGPEALTLAEAAQRLAVLTGCPLRYEAETSAAGRAWRSQLGAPAWEVDTWVGSYEAIAAGELSTVSNIVLAVTQQFPQTLETYFAAKPHLLDVLRRSKAG</sequence>
<dbReference type="Proteomes" id="UP000664369">
    <property type="component" value="Unassembled WGS sequence"/>
</dbReference>
<dbReference type="Pfam" id="PF13460">
    <property type="entry name" value="NAD_binding_10"/>
    <property type="match status" value="1"/>
</dbReference>
<dbReference type="Gene3D" id="3.90.25.10">
    <property type="entry name" value="UDP-galactose 4-epimerase, domain 1"/>
    <property type="match status" value="1"/>
</dbReference>
<evidence type="ECO:0000313" key="3">
    <source>
        <dbReference type="Proteomes" id="UP000664369"/>
    </source>
</evidence>
<dbReference type="SUPFAM" id="SSF51735">
    <property type="entry name" value="NAD(P)-binding Rossmann-fold domains"/>
    <property type="match status" value="1"/>
</dbReference>
<gene>
    <name evidence="2" type="ORF">J4E00_05825</name>
</gene>
<evidence type="ECO:0000259" key="1">
    <source>
        <dbReference type="Pfam" id="PF13460"/>
    </source>
</evidence>
<dbReference type="InterPro" id="IPR052718">
    <property type="entry name" value="NmrA-type_oxidoreductase"/>
</dbReference>
<dbReference type="RefSeq" id="WP_208174170.1">
    <property type="nucleotide sequence ID" value="NZ_JAGETZ010000002.1"/>
</dbReference>
<protein>
    <submittedName>
        <fullName evidence="2">NAD(P)H-binding protein</fullName>
    </submittedName>
</protein>
<organism evidence="2 3">
    <name type="scientific">Hymenobacter negativus</name>
    <dbReference type="NCBI Taxonomy" id="2795026"/>
    <lineage>
        <taxon>Bacteria</taxon>
        <taxon>Pseudomonadati</taxon>
        <taxon>Bacteroidota</taxon>
        <taxon>Cytophagia</taxon>
        <taxon>Cytophagales</taxon>
        <taxon>Hymenobacteraceae</taxon>
        <taxon>Hymenobacter</taxon>
    </lineage>
</organism>
<proteinExistence type="predicted"/>